<reference evidence="2 3" key="1">
    <citation type="journal article" date="2022" name="G3 (Bethesda)">
        <title>Whole-genome sequence and methylome profiling of the almond [Prunus dulcis (Mill.) D.A. Webb] cultivar 'Nonpareil'.</title>
        <authorList>
            <person name="D'Amico-Willman K.M."/>
            <person name="Ouma W.Z."/>
            <person name="Meulia T."/>
            <person name="Sideli G.M."/>
            <person name="Gradziel T.M."/>
            <person name="Fresnedo-Ramirez J."/>
        </authorList>
    </citation>
    <scope>NUCLEOTIDE SEQUENCE [LARGE SCALE GENOMIC DNA]</scope>
    <source>
        <strain evidence="2">Clone GOH B32 T37-40</strain>
    </source>
</reference>
<protein>
    <submittedName>
        <fullName evidence="2">Uncharacterized protein</fullName>
    </submittedName>
</protein>
<accession>A0AAD4ZSJ5</accession>
<keyword evidence="3" id="KW-1185">Reference proteome</keyword>
<proteinExistence type="predicted"/>
<name>A0AAD4ZSJ5_PRUDU</name>
<evidence type="ECO:0000313" key="2">
    <source>
        <dbReference type="EMBL" id="KAI5353557.1"/>
    </source>
</evidence>
<evidence type="ECO:0000256" key="1">
    <source>
        <dbReference type="SAM" id="MobiDB-lite"/>
    </source>
</evidence>
<feature type="region of interest" description="Disordered" evidence="1">
    <location>
        <begin position="22"/>
        <end position="63"/>
    </location>
</feature>
<gene>
    <name evidence="2" type="ORF">L3X38_006451</name>
</gene>
<organism evidence="2 3">
    <name type="scientific">Prunus dulcis</name>
    <name type="common">Almond</name>
    <name type="synonym">Amygdalus dulcis</name>
    <dbReference type="NCBI Taxonomy" id="3755"/>
    <lineage>
        <taxon>Eukaryota</taxon>
        <taxon>Viridiplantae</taxon>
        <taxon>Streptophyta</taxon>
        <taxon>Embryophyta</taxon>
        <taxon>Tracheophyta</taxon>
        <taxon>Spermatophyta</taxon>
        <taxon>Magnoliopsida</taxon>
        <taxon>eudicotyledons</taxon>
        <taxon>Gunneridae</taxon>
        <taxon>Pentapetalae</taxon>
        <taxon>rosids</taxon>
        <taxon>fabids</taxon>
        <taxon>Rosales</taxon>
        <taxon>Rosaceae</taxon>
        <taxon>Amygdaloideae</taxon>
        <taxon>Amygdaleae</taxon>
        <taxon>Prunus</taxon>
    </lineage>
</organism>
<sequence length="97" mass="10451">MSDLCPLNDHVSYPGDQPWHVPFPSPLLTPKHDPTSSGSAEYGWRGNGSSLPRACSEDEGQRHGSLNGPLKICICQVLCNWVRVSPGSVHVVLGDAM</sequence>
<dbReference type="Proteomes" id="UP001054821">
    <property type="component" value="Chromosome 1"/>
</dbReference>
<dbReference type="AlphaFoldDB" id="A0AAD4ZSJ5"/>
<evidence type="ECO:0000313" key="3">
    <source>
        <dbReference type="Proteomes" id="UP001054821"/>
    </source>
</evidence>
<dbReference type="EMBL" id="JAJFAZ020000001">
    <property type="protein sequence ID" value="KAI5353557.1"/>
    <property type="molecule type" value="Genomic_DNA"/>
</dbReference>
<comment type="caution">
    <text evidence="2">The sequence shown here is derived from an EMBL/GenBank/DDBJ whole genome shotgun (WGS) entry which is preliminary data.</text>
</comment>